<keyword evidence="17" id="KW-1185">Reference proteome</keyword>
<evidence type="ECO:0000256" key="12">
    <source>
        <dbReference type="ARBA" id="ARBA00023319"/>
    </source>
</evidence>
<dbReference type="InterPro" id="IPR013098">
    <property type="entry name" value="Ig_I-set"/>
</dbReference>
<evidence type="ECO:0000256" key="14">
    <source>
        <dbReference type="SAM" id="SignalP"/>
    </source>
</evidence>
<dbReference type="InterPro" id="IPR003961">
    <property type="entry name" value="FN3_dom"/>
</dbReference>
<keyword evidence="7" id="KW-0130">Cell adhesion</keyword>
<dbReference type="GeneID" id="101644747"/>
<keyword evidence="3" id="KW-1003">Cell membrane</keyword>
<dbReference type="RefSeq" id="XP_004700165.1">
    <property type="nucleotide sequence ID" value="XM_004700108.2"/>
</dbReference>
<keyword evidence="5 14" id="KW-0732">Signal</keyword>
<keyword evidence="4" id="KW-0336">GPI-anchor</keyword>
<feature type="region of interest" description="Disordered" evidence="13">
    <location>
        <begin position="856"/>
        <end position="880"/>
    </location>
</feature>
<dbReference type="SMART" id="SM00408">
    <property type="entry name" value="IGc2"/>
    <property type="match status" value="5"/>
</dbReference>
<dbReference type="InterPro" id="IPR036179">
    <property type="entry name" value="Ig-like_dom_sf"/>
</dbReference>
<dbReference type="SUPFAM" id="SSF49265">
    <property type="entry name" value="Fibronectin type III"/>
    <property type="match status" value="2"/>
</dbReference>
<sequence length="1000" mass="108207">METPAQRRPPPPPLLLLAAAALLVPAAWSSAQGPPATFGPIFEDQPLGLLFPEESTEEKVTLACRARASPPATYRWKMNGTEMKLEPGSRHQLVGGNLVIMSPTKAQDAGVYQCLASNPVGTVVSREAVLRFGFLQEFSKEERDPVRTPEGRGVMLPCNPPAHYPGLSYRWLLNEFPNFIPTDGRHFVSQTTGNLYIARTNASDLGNYSCLATSHMDFSTKSVFSKFAQLNLATQDARHFAPSIKARFPPETYALVGQQVTLECFAFGNPVPWIKWRKVDGSLSPQWTTAGPTLHIPSVSFEDEGAYECEAENSKGRDTVQGRIIVQAQPEWLKVISDMEADIGSDLGWGCAAAGKPRPTVRWLRNGEPLASQNRVEVLAGDLRFSKLSLGDSGMYQCVAENKHGTIYASAELAVQALAPDFRLNPVRRLIPAARGGEVSMPCQPRAAPKAAVLWSKGTEILVNSSRVTVTADGTLVIRNISRSDEGKYICFAENFMGKANSTGILSVRDATKITLAPSSADINLGGNLTLQCHASHDPTMDLTFTWSLDDFPINFDKPGGHYRRASPPGPPGGVVVRDITDTTVQLSWSRGFDNHSPIAKYTLQVRTPPAGKWKQVRTSPANIEGNAETAQVLGLTPWMDYEFRVVASNILGTGEPSGPSSKIRTKEAAPSVAPSGLSGGGGAPGELIINWTPLSREYQNGDGFGYLLSFRRQGSAGWQTAQVPGADAQHFVYSNASVQPYTPFQVKIRCYNRRGQGPESLTALVHSAEEEPRVAPAKVWAKGISSSEMNVTWEPVQQDMNGVLLGYEIRYWKVGDKEAAADRVRTAGLDTSARVAGLHANTKYQVTVRAYNRAGTGPASPSDSAVTMKSPPQRPPSNISWTLSSSRLSIKWDPVVPLRNESAVTGYKMLYQNDKHQAPTLHLATKNWIEIAVPEDTGRAQVQIRTTGPGGDGIPASIYIMKNGDTSMMVEDSAVSPTAPGALFSGSVAVLIVLGFLAL</sequence>
<evidence type="ECO:0000256" key="11">
    <source>
        <dbReference type="ARBA" id="ARBA00023288"/>
    </source>
</evidence>
<evidence type="ECO:0000256" key="6">
    <source>
        <dbReference type="ARBA" id="ARBA00022737"/>
    </source>
</evidence>
<organism evidence="17 18">
    <name type="scientific">Echinops telfairi</name>
    <name type="common">Lesser hedgehog tenrec</name>
    <dbReference type="NCBI Taxonomy" id="9371"/>
    <lineage>
        <taxon>Eukaryota</taxon>
        <taxon>Metazoa</taxon>
        <taxon>Chordata</taxon>
        <taxon>Craniata</taxon>
        <taxon>Vertebrata</taxon>
        <taxon>Euteleostomi</taxon>
        <taxon>Mammalia</taxon>
        <taxon>Eutheria</taxon>
        <taxon>Afrotheria</taxon>
        <taxon>Tenrecidae</taxon>
        <taxon>Tenrecinae</taxon>
        <taxon>Echinops</taxon>
    </lineage>
</organism>
<feature type="domain" description="Ig-like" evidence="15">
    <location>
        <begin position="136"/>
        <end position="225"/>
    </location>
</feature>
<evidence type="ECO:0000256" key="4">
    <source>
        <dbReference type="ARBA" id="ARBA00022622"/>
    </source>
</evidence>
<keyword evidence="6" id="KW-0677">Repeat</keyword>
<comment type="similarity">
    <text evidence="2">Belongs to the immunoglobulin superfamily. Contactin family.</text>
</comment>
<evidence type="ECO:0000256" key="7">
    <source>
        <dbReference type="ARBA" id="ARBA00022889"/>
    </source>
</evidence>
<evidence type="ECO:0000313" key="17">
    <source>
        <dbReference type="Proteomes" id="UP000694863"/>
    </source>
</evidence>
<feature type="domain" description="Ig-like" evidence="15">
    <location>
        <begin position="330"/>
        <end position="414"/>
    </location>
</feature>
<dbReference type="CDD" id="cd00063">
    <property type="entry name" value="FN3"/>
    <property type="match status" value="3"/>
</dbReference>
<evidence type="ECO:0000256" key="1">
    <source>
        <dbReference type="ARBA" id="ARBA00004609"/>
    </source>
</evidence>
<dbReference type="Pfam" id="PF00041">
    <property type="entry name" value="fn3"/>
    <property type="match status" value="2"/>
</dbReference>
<evidence type="ECO:0000256" key="10">
    <source>
        <dbReference type="ARBA" id="ARBA00023180"/>
    </source>
</evidence>
<dbReference type="InterPro" id="IPR003598">
    <property type="entry name" value="Ig_sub2"/>
</dbReference>
<reference evidence="18" key="1">
    <citation type="submission" date="2025-08" db="UniProtKB">
        <authorList>
            <consortium name="RefSeq"/>
        </authorList>
    </citation>
    <scope>IDENTIFICATION</scope>
</reference>
<dbReference type="CDD" id="cd04969">
    <property type="entry name" value="Ig5_Contactin"/>
    <property type="match status" value="1"/>
</dbReference>
<feature type="domain" description="Ig-like" evidence="15">
    <location>
        <begin position="420"/>
        <end position="507"/>
    </location>
</feature>
<feature type="domain" description="Fibronectin type-III" evidence="16">
    <location>
        <begin position="776"/>
        <end position="872"/>
    </location>
</feature>
<dbReference type="Pfam" id="PF13927">
    <property type="entry name" value="Ig_3"/>
    <property type="match status" value="2"/>
</dbReference>
<dbReference type="PROSITE" id="PS50835">
    <property type="entry name" value="IG_LIKE"/>
    <property type="match status" value="5"/>
</dbReference>
<proteinExistence type="inferred from homology"/>
<feature type="chain" id="PRO_5046217659" evidence="14">
    <location>
        <begin position="32"/>
        <end position="1000"/>
    </location>
</feature>
<gene>
    <name evidence="18" type="primary">CNTN2</name>
</gene>
<feature type="domain" description="Fibronectin type-III" evidence="16">
    <location>
        <begin position="674"/>
        <end position="771"/>
    </location>
</feature>
<feature type="region of interest" description="Disordered" evidence="13">
    <location>
        <begin position="655"/>
        <end position="680"/>
    </location>
</feature>
<evidence type="ECO:0000256" key="2">
    <source>
        <dbReference type="ARBA" id="ARBA00009812"/>
    </source>
</evidence>
<evidence type="ECO:0000256" key="3">
    <source>
        <dbReference type="ARBA" id="ARBA00022475"/>
    </source>
</evidence>
<dbReference type="PANTHER" id="PTHR44170">
    <property type="entry name" value="PROTEIN SIDEKICK"/>
    <property type="match status" value="1"/>
</dbReference>
<evidence type="ECO:0000256" key="5">
    <source>
        <dbReference type="ARBA" id="ARBA00022729"/>
    </source>
</evidence>
<keyword evidence="11" id="KW-0449">Lipoprotein</keyword>
<dbReference type="InterPro" id="IPR047102">
    <property type="entry name" value="Contactin-1_2_Ig1"/>
</dbReference>
<feature type="signal peptide" evidence="14">
    <location>
        <begin position="1"/>
        <end position="31"/>
    </location>
</feature>
<dbReference type="InterPro" id="IPR003599">
    <property type="entry name" value="Ig_sub"/>
</dbReference>
<dbReference type="CDD" id="cd05727">
    <property type="entry name" value="Ig2_Contactin-2-like"/>
    <property type="match status" value="1"/>
</dbReference>
<dbReference type="Gene3D" id="2.60.40.10">
    <property type="entry name" value="Immunoglobulins"/>
    <property type="match status" value="9"/>
</dbReference>
<feature type="domain" description="Ig-like" evidence="15">
    <location>
        <begin position="242"/>
        <end position="325"/>
    </location>
</feature>
<dbReference type="InterPro" id="IPR036116">
    <property type="entry name" value="FN3_sf"/>
</dbReference>
<evidence type="ECO:0000259" key="16">
    <source>
        <dbReference type="PROSITE" id="PS50853"/>
    </source>
</evidence>
<evidence type="ECO:0000256" key="8">
    <source>
        <dbReference type="ARBA" id="ARBA00023136"/>
    </source>
</evidence>
<dbReference type="PROSITE" id="PS50853">
    <property type="entry name" value="FN3"/>
    <property type="match status" value="3"/>
</dbReference>
<comment type="subcellular location">
    <subcellularLocation>
        <location evidence="1">Cell membrane</location>
        <topology evidence="1">Lipid-anchor</topology>
        <topology evidence="1">GPI-anchor</topology>
    </subcellularLocation>
</comment>
<dbReference type="SUPFAM" id="SSF48726">
    <property type="entry name" value="Immunoglobulin"/>
    <property type="match status" value="6"/>
</dbReference>
<dbReference type="SMART" id="SM00409">
    <property type="entry name" value="IG"/>
    <property type="match status" value="6"/>
</dbReference>
<dbReference type="SMART" id="SM00060">
    <property type="entry name" value="FN3"/>
    <property type="match status" value="4"/>
</dbReference>
<evidence type="ECO:0000256" key="13">
    <source>
        <dbReference type="SAM" id="MobiDB-lite"/>
    </source>
</evidence>
<dbReference type="Proteomes" id="UP000694863">
    <property type="component" value="Unplaced"/>
</dbReference>
<evidence type="ECO:0000256" key="9">
    <source>
        <dbReference type="ARBA" id="ARBA00023157"/>
    </source>
</evidence>
<keyword evidence="8" id="KW-0472">Membrane</keyword>
<dbReference type="PANTHER" id="PTHR44170:SF28">
    <property type="entry name" value="CONTACTIN-2"/>
    <property type="match status" value="1"/>
</dbReference>
<feature type="domain" description="Ig-like" evidence="15">
    <location>
        <begin position="46"/>
        <end position="131"/>
    </location>
</feature>
<dbReference type="InterPro" id="IPR007110">
    <property type="entry name" value="Ig-like_dom"/>
</dbReference>
<evidence type="ECO:0000313" key="18">
    <source>
        <dbReference type="RefSeq" id="XP_004700165.1"/>
    </source>
</evidence>
<accession>A0ABM0IHH2</accession>
<protein>
    <submittedName>
        <fullName evidence="18">Contactin-2</fullName>
    </submittedName>
</protein>
<dbReference type="InterPro" id="IPR013783">
    <property type="entry name" value="Ig-like_fold"/>
</dbReference>
<feature type="domain" description="Fibronectin type-III" evidence="16">
    <location>
        <begin position="571"/>
        <end position="669"/>
    </location>
</feature>
<evidence type="ECO:0000259" key="15">
    <source>
        <dbReference type="PROSITE" id="PS50835"/>
    </source>
</evidence>
<keyword evidence="10" id="KW-0325">Glycoprotein</keyword>
<keyword evidence="9" id="KW-1015">Disulfide bond</keyword>
<name>A0ABM0IHH2_ECHTE</name>
<keyword evidence="12" id="KW-0393">Immunoglobulin domain</keyword>
<dbReference type="Pfam" id="PF07679">
    <property type="entry name" value="I-set"/>
    <property type="match status" value="2"/>
</dbReference>